<dbReference type="EMBL" id="RSCL01000021">
    <property type="protein sequence ID" value="RUT01023.1"/>
    <property type="molecule type" value="Genomic_DNA"/>
</dbReference>
<keyword evidence="4" id="KW-0479">Metal-binding</keyword>
<dbReference type="Gene3D" id="3.30.390.30">
    <property type="match status" value="1"/>
</dbReference>
<dbReference type="InterPro" id="IPR050446">
    <property type="entry name" value="FAD-oxidoreductase/Apoptosis"/>
</dbReference>
<evidence type="ECO:0000313" key="11">
    <source>
        <dbReference type="Proteomes" id="UP000271624"/>
    </source>
</evidence>
<dbReference type="InterPro" id="IPR017941">
    <property type="entry name" value="Rieske_2Fe-2S"/>
</dbReference>
<evidence type="ECO:0000256" key="4">
    <source>
        <dbReference type="ARBA" id="ARBA00022723"/>
    </source>
</evidence>
<dbReference type="GO" id="GO:0051537">
    <property type="term" value="F:2 iron, 2 sulfur cluster binding"/>
    <property type="evidence" value="ECO:0007669"/>
    <property type="project" value="UniProtKB-KW"/>
</dbReference>
<keyword evidence="11" id="KW-1185">Reference proteome</keyword>
<dbReference type="PRINTS" id="PR00411">
    <property type="entry name" value="PNDRDTASEI"/>
</dbReference>
<dbReference type="SUPFAM" id="SSF50022">
    <property type="entry name" value="ISP domain"/>
    <property type="match status" value="1"/>
</dbReference>
<keyword evidence="3" id="KW-0001">2Fe-2S</keyword>
<dbReference type="InterPro" id="IPR036188">
    <property type="entry name" value="FAD/NAD-bd_sf"/>
</dbReference>
<comment type="cofactor">
    <cofactor evidence="1">
        <name>FAD</name>
        <dbReference type="ChEBI" id="CHEBI:57692"/>
    </cofactor>
</comment>
<keyword evidence="5" id="KW-0274">FAD</keyword>
<dbReference type="Gene3D" id="3.50.50.60">
    <property type="entry name" value="FAD/NAD(P)-binding domain"/>
    <property type="match status" value="2"/>
</dbReference>
<dbReference type="GO" id="GO:0016651">
    <property type="term" value="F:oxidoreductase activity, acting on NAD(P)H"/>
    <property type="evidence" value="ECO:0007669"/>
    <property type="project" value="TreeGrafter"/>
</dbReference>
<dbReference type="Pfam" id="PF07992">
    <property type="entry name" value="Pyr_redox_2"/>
    <property type="match status" value="1"/>
</dbReference>
<dbReference type="PROSITE" id="PS51296">
    <property type="entry name" value="RIESKE"/>
    <property type="match status" value="1"/>
</dbReference>
<accession>A0A433V4K0</accession>
<proteinExistence type="predicted"/>
<comment type="caution">
    <text evidence="10">The sequence shown here is derived from an EMBL/GenBank/DDBJ whole genome shotgun (WGS) entry which is preliminary data.</text>
</comment>
<dbReference type="SUPFAM" id="SSF51905">
    <property type="entry name" value="FAD/NAD(P)-binding domain"/>
    <property type="match status" value="2"/>
</dbReference>
<evidence type="ECO:0000256" key="2">
    <source>
        <dbReference type="ARBA" id="ARBA00022630"/>
    </source>
</evidence>
<gene>
    <name evidence="10" type="ORF">DSM106972_070290</name>
</gene>
<protein>
    <submittedName>
        <fullName evidence="10">Pyridine nucleotide-disulfide oxidoreductase</fullName>
    </submittedName>
</protein>
<dbReference type="PRINTS" id="PR00368">
    <property type="entry name" value="FADPNR"/>
</dbReference>
<organism evidence="10 11">
    <name type="scientific">Dulcicalothrix desertica PCC 7102</name>
    <dbReference type="NCBI Taxonomy" id="232991"/>
    <lineage>
        <taxon>Bacteria</taxon>
        <taxon>Bacillati</taxon>
        <taxon>Cyanobacteriota</taxon>
        <taxon>Cyanophyceae</taxon>
        <taxon>Nostocales</taxon>
        <taxon>Calotrichaceae</taxon>
        <taxon>Dulcicalothrix</taxon>
    </lineage>
</organism>
<dbReference type="InterPro" id="IPR016156">
    <property type="entry name" value="FAD/NAD-linked_Rdtase_dimer_sf"/>
</dbReference>
<dbReference type="Pfam" id="PF14759">
    <property type="entry name" value="Reductase_C"/>
    <property type="match status" value="1"/>
</dbReference>
<evidence type="ECO:0000256" key="6">
    <source>
        <dbReference type="ARBA" id="ARBA00023002"/>
    </source>
</evidence>
<dbReference type="Gene3D" id="2.102.10.10">
    <property type="entry name" value="Rieske [2Fe-2S] iron-sulphur domain"/>
    <property type="match status" value="1"/>
</dbReference>
<dbReference type="RefSeq" id="WP_127085156.1">
    <property type="nucleotide sequence ID" value="NZ_RSCL01000021.1"/>
</dbReference>
<keyword evidence="8" id="KW-0411">Iron-sulfur</keyword>
<dbReference type="Proteomes" id="UP000271624">
    <property type="component" value="Unassembled WGS sequence"/>
</dbReference>
<dbReference type="InterPro" id="IPR023753">
    <property type="entry name" value="FAD/NAD-binding_dom"/>
</dbReference>
<evidence type="ECO:0000256" key="7">
    <source>
        <dbReference type="ARBA" id="ARBA00023004"/>
    </source>
</evidence>
<dbReference type="InterPro" id="IPR036922">
    <property type="entry name" value="Rieske_2Fe-2S_sf"/>
</dbReference>
<evidence type="ECO:0000256" key="5">
    <source>
        <dbReference type="ARBA" id="ARBA00022827"/>
    </source>
</evidence>
<dbReference type="PANTHER" id="PTHR43557:SF2">
    <property type="entry name" value="RIESKE DOMAIN-CONTAINING PROTEIN-RELATED"/>
    <property type="match status" value="1"/>
</dbReference>
<reference evidence="10" key="1">
    <citation type="submission" date="2018-12" db="EMBL/GenBank/DDBJ databases">
        <authorList>
            <person name="Will S."/>
            <person name="Neumann-Schaal M."/>
            <person name="Henke P."/>
        </authorList>
    </citation>
    <scope>NUCLEOTIDE SEQUENCE</scope>
    <source>
        <strain evidence="10">PCC 7102</strain>
    </source>
</reference>
<keyword evidence="6" id="KW-0560">Oxidoreductase</keyword>
<evidence type="ECO:0000256" key="1">
    <source>
        <dbReference type="ARBA" id="ARBA00001974"/>
    </source>
</evidence>
<dbReference type="GO" id="GO:0005737">
    <property type="term" value="C:cytoplasm"/>
    <property type="evidence" value="ECO:0007669"/>
    <property type="project" value="TreeGrafter"/>
</dbReference>
<feature type="domain" description="Rieske" evidence="9">
    <location>
        <begin position="6"/>
        <end position="101"/>
    </location>
</feature>
<dbReference type="AlphaFoldDB" id="A0A433V4K0"/>
<keyword evidence="7" id="KW-0408">Iron</keyword>
<evidence type="ECO:0000256" key="3">
    <source>
        <dbReference type="ARBA" id="ARBA00022714"/>
    </source>
</evidence>
<keyword evidence="2" id="KW-0285">Flavoprotein</keyword>
<evidence type="ECO:0000256" key="8">
    <source>
        <dbReference type="ARBA" id="ARBA00023014"/>
    </source>
</evidence>
<reference evidence="10" key="2">
    <citation type="journal article" date="2019" name="Genome Biol. Evol.">
        <title>Day and night: Metabolic profiles and evolutionary relationships of six axenic non-marine cyanobacteria.</title>
        <authorList>
            <person name="Will S.E."/>
            <person name="Henke P."/>
            <person name="Boedeker C."/>
            <person name="Huang S."/>
            <person name="Brinkmann H."/>
            <person name="Rohde M."/>
            <person name="Jarek M."/>
            <person name="Friedl T."/>
            <person name="Seufert S."/>
            <person name="Schumacher M."/>
            <person name="Overmann J."/>
            <person name="Neumann-Schaal M."/>
            <person name="Petersen J."/>
        </authorList>
    </citation>
    <scope>NUCLEOTIDE SEQUENCE [LARGE SCALE GENOMIC DNA]</scope>
    <source>
        <strain evidence="10">PCC 7102</strain>
    </source>
</reference>
<dbReference type="PANTHER" id="PTHR43557">
    <property type="entry name" value="APOPTOSIS-INDUCING FACTOR 1"/>
    <property type="match status" value="1"/>
</dbReference>
<dbReference type="SUPFAM" id="SSF55424">
    <property type="entry name" value="FAD/NAD-linked reductases, dimerisation (C-terminal) domain"/>
    <property type="match status" value="1"/>
</dbReference>
<dbReference type="OrthoDB" id="9781621at2"/>
<evidence type="ECO:0000313" key="10">
    <source>
        <dbReference type="EMBL" id="RUT01023.1"/>
    </source>
</evidence>
<evidence type="ECO:0000259" key="9">
    <source>
        <dbReference type="PROSITE" id="PS51296"/>
    </source>
</evidence>
<dbReference type="GO" id="GO:0016705">
    <property type="term" value="F:oxidoreductase activity, acting on paired donors, with incorporation or reduction of molecular oxygen"/>
    <property type="evidence" value="ECO:0007669"/>
    <property type="project" value="UniProtKB-ARBA"/>
</dbReference>
<dbReference type="CDD" id="cd03478">
    <property type="entry name" value="Rieske_AIFL_N"/>
    <property type="match status" value="1"/>
</dbReference>
<dbReference type="Pfam" id="PF00355">
    <property type="entry name" value="Rieske"/>
    <property type="match status" value="1"/>
</dbReference>
<dbReference type="InterPro" id="IPR028202">
    <property type="entry name" value="Reductase_C"/>
</dbReference>
<dbReference type="GO" id="GO:0004497">
    <property type="term" value="F:monooxygenase activity"/>
    <property type="evidence" value="ECO:0007669"/>
    <property type="project" value="UniProtKB-ARBA"/>
</dbReference>
<dbReference type="GO" id="GO:0046872">
    <property type="term" value="F:metal ion binding"/>
    <property type="evidence" value="ECO:0007669"/>
    <property type="project" value="UniProtKB-KW"/>
</dbReference>
<sequence length="530" mass="58707">MQKNEAVVAKVNDLQDGEKRQVTVNETDILLVRSNGEYYAIGAYCTHYQAPLADGILSGNHIICPWHNAYFQIDTGDQQEPPGLDSLPCYSVHVENEDVIVTIPQSCSQTRTRAMAEYNSEIDKRTFIILGAGAAGAHAAETLRVEGFQGRVVMVTQEDQIPYDRTCLSKDYFTGKVNKEQLPLRAPEFYQEHNIKVLLNKQVVHVDAKAKTVTFADGESLNYDALLVATGGKARQLDVDGADLKNIFTLRSATDTESILTAASRASHAVVIGSSFIGMEAASSLTQRGVKVTVISPDSIPFKKILGEEIGQIFKQVHEDNGVTFKTGRKVTRVEGNDTVEAVILDNQERIPTDMLVVGIGVQPATDFLEGIDLNQDKSIPVNEHLLCTAEGIEDLYAAGDIARFPDRRTGKDTRVEHWRIAAQQGRIAAHNMLGKSVRFQTVPVFWTMQFDFPLRYVGHAKEWDEIIVDGDLQKREFIVFYVKDNQVLAAASSKRDTETAAITELMRLNKMPHPDTLRQGNFDLIGQAG</sequence>
<name>A0A433V4K0_9CYAN</name>